<dbReference type="Proteomes" id="UP000887013">
    <property type="component" value="Unassembled WGS sequence"/>
</dbReference>
<evidence type="ECO:0000313" key="2">
    <source>
        <dbReference type="Proteomes" id="UP000887013"/>
    </source>
</evidence>
<proteinExistence type="predicted"/>
<gene>
    <name evidence="1" type="ORF">NPIL_698861</name>
</gene>
<reference evidence="1" key="1">
    <citation type="submission" date="2020-08" db="EMBL/GenBank/DDBJ databases">
        <title>Multicomponent nature underlies the extraordinary mechanical properties of spider dragline silk.</title>
        <authorList>
            <person name="Kono N."/>
            <person name="Nakamura H."/>
            <person name="Mori M."/>
            <person name="Yoshida Y."/>
            <person name="Ohtoshi R."/>
            <person name="Malay A.D."/>
            <person name="Moran D.A.P."/>
            <person name="Tomita M."/>
            <person name="Numata K."/>
            <person name="Arakawa K."/>
        </authorList>
    </citation>
    <scope>NUCLEOTIDE SEQUENCE</scope>
</reference>
<comment type="caution">
    <text evidence="1">The sequence shown here is derived from an EMBL/GenBank/DDBJ whole genome shotgun (WGS) entry which is preliminary data.</text>
</comment>
<dbReference type="AlphaFoldDB" id="A0A8X6U5K9"/>
<dbReference type="EMBL" id="BMAW01071217">
    <property type="protein sequence ID" value="GFT77049.1"/>
    <property type="molecule type" value="Genomic_DNA"/>
</dbReference>
<evidence type="ECO:0000313" key="1">
    <source>
        <dbReference type="EMBL" id="GFT77049.1"/>
    </source>
</evidence>
<organism evidence="1 2">
    <name type="scientific">Nephila pilipes</name>
    <name type="common">Giant wood spider</name>
    <name type="synonym">Nephila maculata</name>
    <dbReference type="NCBI Taxonomy" id="299642"/>
    <lineage>
        <taxon>Eukaryota</taxon>
        <taxon>Metazoa</taxon>
        <taxon>Ecdysozoa</taxon>
        <taxon>Arthropoda</taxon>
        <taxon>Chelicerata</taxon>
        <taxon>Arachnida</taxon>
        <taxon>Araneae</taxon>
        <taxon>Araneomorphae</taxon>
        <taxon>Entelegynae</taxon>
        <taxon>Araneoidea</taxon>
        <taxon>Nephilidae</taxon>
        <taxon>Nephila</taxon>
    </lineage>
</organism>
<sequence>MLLSKILVLDKLRRATTNGLFFCSFPPLIIKQCDLLCRDCLSVKSLIFQNLIPLKDDDVWWLVESMGDQLIASGPLPLRTGCEWNEKKKGEIFVWNPGGEK</sequence>
<accession>A0A8X6U5K9</accession>
<protein>
    <submittedName>
        <fullName evidence="1">Uncharacterized protein</fullName>
    </submittedName>
</protein>
<name>A0A8X6U5K9_NEPPI</name>
<keyword evidence="2" id="KW-1185">Reference proteome</keyword>